<evidence type="ECO:0000313" key="2">
    <source>
        <dbReference type="EMBL" id="MBW7468874.1"/>
    </source>
</evidence>
<reference evidence="2 3" key="1">
    <citation type="journal article" date="2016" name="Int. J. Syst. Evol. Microbiol.">
        <title>Pontibacter aydingkolensis sp. nov., isolated from soil of a salt lake.</title>
        <authorList>
            <person name="Osman G."/>
            <person name="Zhang T."/>
            <person name="Lou K."/>
            <person name="Gao Y."/>
            <person name="Chang W."/>
            <person name="Lin Q."/>
            <person name="Yang H.M."/>
            <person name="Huo X.D."/>
            <person name="Wang N."/>
        </authorList>
    </citation>
    <scope>NUCLEOTIDE SEQUENCE [LARGE SCALE GENOMIC DNA]</scope>
    <source>
        <strain evidence="2 3">KACC 19255</strain>
    </source>
</reference>
<sequence length="58" mass="6609">MTKGHNQDRHKQSNPEARDKNNVKENRHLTDKDQNKSPDQGRNQNKEQSGGTKGKNAI</sequence>
<dbReference type="EMBL" id="JAHYXK010000021">
    <property type="protein sequence ID" value="MBW7468874.1"/>
    <property type="molecule type" value="Genomic_DNA"/>
</dbReference>
<organism evidence="2 3">
    <name type="scientific">Pontibacter aydingkolensis</name>
    <dbReference type="NCBI Taxonomy" id="1911536"/>
    <lineage>
        <taxon>Bacteria</taxon>
        <taxon>Pseudomonadati</taxon>
        <taxon>Bacteroidota</taxon>
        <taxon>Cytophagia</taxon>
        <taxon>Cytophagales</taxon>
        <taxon>Hymenobacteraceae</taxon>
        <taxon>Pontibacter</taxon>
    </lineage>
</organism>
<feature type="region of interest" description="Disordered" evidence="1">
    <location>
        <begin position="1"/>
        <end position="58"/>
    </location>
</feature>
<evidence type="ECO:0000256" key="1">
    <source>
        <dbReference type="SAM" id="MobiDB-lite"/>
    </source>
</evidence>
<feature type="compositionally biased region" description="Polar residues" evidence="1">
    <location>
        <begin position="37"/>
        <end position="50"/>
    </location>
</feature>
<proteinExistence type="predicted"/>
<dbReference type="RefSeq" id="WP_219878747.1">
    <property type="nucleotide sequence ID" value="NZ_JAHYXK010000021.1"/>
</dbReference>
<feature type="compositionally biased region" description="Basic and acidic residues" evidence="1">
    <location>
        <begin position="1"/>
        <end position="36"/>
    </location>
</feature>
<keyword evidence="3" id="KW-1185">Reference proteome</keyword>
<dbReference type="Proteomes" id="UP000813018">
    <property type="component" value="Unassembled WGS sequence"/>
</dbReference>
<evidence type="ECO:0000313" key="3">
    <source>
        <dbReference type="Proteomes" id="UP000813018"/>
    </source>
</evidence>
<gene>
    <name evidence="2" type="ORF">K0O23_17495</name>
</gene>
<protein>
    <submittedName>
        <fullName evidence="2">Uncharacterized protein</fullName>
    </submittedName>
</protein>
<name>A0ABS7CYG7_9BACT</name>
<accession>A0ABS7CYG7</accession>
<comment type="caution">
    <text evidence="2">The sequence shown here is derived from an EMBL/GenBank/DDBJ whole genome shotgun (WGS) entry which is preliminary data.</text>
</comment>